<keyword evidence="4 8" id="KW-0812">Transmembrane</keyword>
<keyword evidence="3" id="KW-1003">Cell membrane</keyword>
<feature type="transmembrane region" description="Helical" evidence="8">
    <location>
        <begin position="478"/>
        <end position="498"/>
    </location>
</feature>
<keyword evidence="6 8" id="KW-0472">Membrane</keyword>
<keyword evidence="7" id="KW-1015">Disulfide bond</keyword>
<dbReference type="PANTHER" id="PTHR11388:SF76">
    <property type="entry name" value="SOLUTE CARRIER ORGANIC ANION TRANSPORTER FAMILY MEMBER"/>
    <property type="match status" value="1"/>
</dbReference>
<feature type="transmembrane region" description="Helical" evidence="8">
    <location>
        <begin position="306"/>
        <end position="323"/>
    </location>
</feature>
<protein>
    <recommendedName>
        <fullName evidence="8">Solute carrier organic anion transporter family member</fullName>
    </recommendedName>
</protein>
<evidence type="ECO:0000256" key="3">
    <source>
        <dbReference type="ARBA" id="ARBA00022475"/>
    </source>
</evidence>
<dbReference type="NCBIfam" id="TIGR00805">
    <property type="entry name" value="oat"/>
    <property type="match status" value="1"/>
</dbReference>
<evidence type="ECO:0000259" key="9">
    <source>
        <dbReference type="PROSITE" id="PS51465"/>
    </source>
</evidence>
<keyword evidence="8" id="KW-0406">Ion transport</keyword>
<evidence type="ECO:0000313" key="10">
    <source>
        <dbReference type="EMBL" id="JAT95085.1"/>
    </source>
</evidence>
<comment type="subcellular location">
    <subcellularLocation>
        <location evidence="1 8">Cell membrane</location>
        <topology evidence="1 8">Multi-pass membrane protein</topology>
    </subcellularLocation>
</comment>
<feature type="transmembrane region" description="Helical" evidence="8">
    <location>
        <begin position="149"/>
        <end position="172"/>
    </location>
</feature>
<dbReference type="CDD" id="cd17336">
    <property type="entry name" value="MFS_SLCO_OATP"/>
    <property type="match status" value="1"/>
</dbReference>
<feature type="transmembrane region" description="Helical" evidence="8">
    <location>
        <begin position="531"/>
        <end position="553"/>
    </location>
</feature>
<dbReference type="GO" id="GO:0006811">
    <property type="term" value="P:monoatomic ion transport"/>
    <property type="evidence" value="ECO:0007669"/>
    <property type="project" value="UniProtKB-KW"/>
</dbReference>
<evidence type="ECO:0000256" key="5">
    <source>
        <dbReference type="ARBA" id="ARBA00022989"/>
    </source>
</evidence>
<comment type="similarity">
    <text evidence="2 8">Belongs to the organo anion transporter (TC 2.A.60) family.</text>
</comment>
<evidence type="ECO:0000256" key="2">
    <source>
        <dbReference type="ARBA" id="ARBA00009657"/>
    </source>
</evidence>
<dbReference type="InterPro" id="IPR002350">
    <property type="entry name" value="Kazal_dom"/>
</dbReference>
<organism evidence="10">
    <name type="scientific">Amblyomma aureolatum</name>
    <dbReference type="NCBI Taxonomy" id="187763"/>
    <lineage>
        <taxon>Eukaryota</taxon>
        <taxon>Metazoa</taxon>
        <taxon>Ecdysozoa</taxon>
        <taxon>Arthropoda</taxon>
        <taxon>Chelicerata</taxon>
        <taxon>Arachnida</taxon>
        <taxon>Acari</taxon>
        <taxon>Parasitiformes</taxon>
        <taxon>Ixodida</taxon>
        <taxon>Ixodoidea</taxon>
        <taxon>Ixodidae</taxon>
        <taxon>Amblyomminae</taxon>
        <taxon>Amblyomma</taxon>
    </lineage>
</organism>
<dbReference type="SUPFAM" id="SSF103473">
    <property type="entry name" value="MFS general substrate transporter"/>
    <property type="match status" value="1"/>
</dbReference>
<accession>A0A1E1X747</accession>
<feature type="transmembrane region" description="Helical" evidence="8">
    <location>
        <begin position="102"/>
        <end position="128"/>
    </location>
</feature>
<dbReference type="InterPro" id="IPR036259">
    <property type="entry name" value="MFS_trans_sf"/>
</dbReference>
<keyword evidence="5 8" id="KW-1133">Transmembrane helix</keyword>
<proteinExistence type="evidence at transcript level"/>
<evidence type="ECO:0000256" key="7">
    <source>
        <dbReference type="ARBA" id="ARBA00023157"/>
    </source>
</evidence>
<evidence type="ECO:0000256" key="6">
    <source>
        <dbReference type="ARBA" id="ARBA00023136"/>
    </source>
</evidence>
<dbReference type="Gene3D" id="1.20.1250.20">
    <property type="entry name" value="MFS general substrate transporter like domains"/>
    <property type="match status" value="1"/>
</dbReference>
<reference evidence="10" key="1">
    <citation type="journal article" date="2017" name="Front. Cell. Infect. Microbiol.">
        <title>The Distinct Transcriptional Response of the Midgut of Amblyomma sculptum and Amblyomma aureolatum Ticks to Rickettsia rickettsii Correlates to Their Differences in Susceptibility to Infection.</title>
        <authorList>
            <person name="Martins L.A."/>
            <person name="Galletti M.F.B.M."/>
            <person name="Ribeiro J.M."/>
            <person name="Fujita A."/>
            <person name="Costa F.B."/>
            <person name="Labruna M.B."/>
            <person name="Daffre S."/>
            <person name="Fogaca A.C."/>
        </authorList>
    </citation>
    <scope>NUCLEOTIDE SEQUENCE</scope>
</reference>
<feature type="transmembrane region" description="Helical" evidence="8">
    <location>
        <begin position="6"/>
        <end position="24"/>
    </location>
</feature>
<evidence type="ECO:0000256" key="1">
    <source>
        <dbReference type="ARBA" id="ARBA00004651"/>
    </source>
</evidence>
<name>A0A1E1X747_9ACAR</name>
<feature type="transmembrane region" description="Helical" evidence="8">
    <location>
        <begin position="33"/>
        <end position="54"/>
    </location>
</feature>
<evidence type="ECO:0000256" key="4">
    <source>
        <dbReference type="ARBA" id="ARBA00022692"/>
    </source>
</evidence>
<dbReference type="InterPro" id="IPR004156">
    <property type="entry name" value="OATP"/>
</dbReference>
<dbReference type="AlphaFoldDB" id="A0A1E1X747"/>
<dbReference type="GO" id="GO:0015347">
    <property type="term" value="F:sodium-independent organic anion transmembrane transporter activity"/>
    <property type="evidence" value="ECO:0007669"/>
    <property type="project" value="TreeGrafter"/>
</dbReference>
<dbReference type="EMBL" id="GFAC01004103">
    <property type="protein sequence ID" value="JAT95085.1"/>
    <property type="molecule type" value="mRNA"/>
</dbReference>
<evidence type="ECO:0000256" key="8">
    <source>
        <dbReference type="RuleBase" id="RU362056"/>
    </source>
</evidence>
<dbReference type="PROSITE" id="PS51465">
    <property type="entry name" value="KAZAL_2"/>
    <property type="match status" value="1"/>
</dbReference>
<feature type="transmembrane region" description="Helical" evidence="8">
    <location>
        <begin position="261"/>
        <end position="286"/>
    </location>
</feature>
<sequence length="604" mass="65239">MFSVILIADNVSSLFASLLIGYYARKVSRPKMIGFSVFMSVVGCLLSALPYFIYGPGLVGDIQRTLTEQYEPASQLTSVSKKEFCTRGHSEGSSAGLDESPAATAVLAVCALFIANFLNGFGGAAFYISGTTYTDDNAKKIDSTVYFSFVFSLRFLGPMLGYVMASVCLGIYESPFETPSITTNHPSWIGAWWLGFIIWGATLAVMSLPMAFFPKHIRRPSLSLDKEELQNFAADTLKGKLTSDLIEFKQSLARLCKNPVLMWKIATIMFAFNGIGGYITMFPKYVEIHYRVSASNASLFTGPTKLLAMMLGLFLGGLMIRFLKPKARTIGLMEAAADFVEISFLVAGMTLSCSGWQLAGTSMHTSGSLSINNPCNQECGCTGTSFQPVCHVSENATYFSPCAAGCSDLGNGTMHCSCLTGNSSSEDAAVTDGFCEFGCNSLYILVALTSLSKLLAQLPRVGGMIVSLRCVDPADKGLAVGLIGAAFNLLAAIPYPLIYSALFDATCLVWDERGGHRGSCSFYDADKLRVVFHGVTIAFLSLSLVSNLIMSYYSKRVTNLYGEADARAEESAAAASLWDDNCLRMVELNEEAMRKMTAEGEKPV</sequence>
<dbReference type="GO" id="GO:0016323">
    <property type="term" value="C:basolateral plasma membrane"/>
    <property type="evidence" value="ECO:0007669"/>
    <property type="project" value="TreeGrafter"/>
</dbReference>
<keyword evidence="8" id="KW-0813">Transport</keyword>
<feature type="domain" description="Kazal-like" evidence="9">
    <location>
        <begin position="369"/>
        <end position="420"/>
    </location>
</feature>
<feature type="transmembrane region" description="Helical" evidence="8">
    <location>
        <begin position="192"/>
        <end position="213"/>
    </location>
</feature>
<dbReference type="PANTHER" id="PTHR11388">
    <property type="entry name" value="ORGANIC ANION TRANSPORTER"/>
    <property type="match status" value="1"/>
</dbReference>
<comment type="caution">
    <text evidence="8">Lacks conserved residue(s) required for the propagation of feature annotation.</text>
</comment>
<dbReference type="Pfam" id="PF03137">
    <property type="entry name" value="OATP"/>
    <property type="match status" value="1"/>
</dbReference>
<dbReference type="GO" id="GO:0043252">
    <property type="term" value="P:sodium-independent organic anion transport"/>
    <property type="evidence" value="ECO:0007669"/>
    <property type="project" value="TreeGrafter"/>
</dbReference>